<dbReference type="Gene3D" id="1.10.10.10">
    <property type="entry name" value="Winged helix-like DNA-binding domain superfamily/Winged helix DNA-binding domain"/>
    <property type="match status" value="1"/>
</dbReference>
<dbReference type="InterPro" id="IPR005302">
    <property type="entry name" value="MoCF_Sase_C"/>
</dbReference>
<comment type="cofactor">
    <cofactor evidence="2">
        <name>Fe(2+)</name>
        <dbReference type="ChEBI" id="CHEBI:29033"/>
    </cofactor>
</comment>
<dbReference type="Pfam" id="PF03473">
    <property type="entry name" value="MOSC"/>
    <property type="match status" value="1"/>
</dbReference>
<comment type="catalytic activity">
    <reaction evidence="1 12 13">
        <text>Release of N-terminal amino acids, preferentially methionine, from peptides and arylamides.</text>
        <dbReference type="EC" id="3.4.11.18"/>
    </reaction>
</comment>
<keyword evidence="10" id="KW-0663">Pyridoxal phosphate</keyword>
<evidence type="ECO:0000256" key="5">
    <source>
        <dbReference type="ARBA" id="ARBA00022490"/>
    </source>
</evidence>
<dbReference type="SUPFAM" id="SSF53383">
    <property type="entry name" value="PLP-dependent transferases"/>
    <property type="match status" value="1"/>
</dbReference>
<dbReference type="InterPro" id="IPR017938">
    <property type="entry name" value="Riboflavin_synthase-like_b-brl"/>
</dbReference>
<feature type="compositionally biased region" description="Acidic residues" evidence="14">
    <location>
        <begin position="968"/>
        <end position="978"/>
    </location>
</feature>
<dbReference type="CDD" id="cd00609">
    <property type="entry name" value="AAT_like"/>
    <property type="match status" value="1"/>
</dbReference>
<dbReference type="InterPro" id="IPR039261">
    <property type="entry name" value="FNR_nucleotide-bd"/>
</dbReference>
<dbReference type="GO" id="GO:0005737">
    <property type="term" value="C:cytoplasm"/>
    <property type="evidence" value="ECO:0007669"/>
    <property type="project" value="UniProtKB-SubCell"/>
</dbReference>
<comment type="similarity">
    <text evidence="3">Belongs to the class-I pyridoxal-phosphate-dependent aminotransferase family.</text>
</comment>
<dbReference type="EC" id="3.4.11.18" evidence="12"/>
<dbReference type="InterPro" id="IPR018349">
    <property type="entry name" value="Pept_M24A_MAP2_BS"/>
</dbReference>
<dbReference type="GO" id="GO:0004239">
    <property type="term" value="F:initiator methionyl aminopeptidase activity"/>
    <property type="evidence" value="ECO:0007669"/>
    <property type="project" value="UniProtKB-UniRule"/>
</dbReference>
<dbReference type="InterPro" id="IPR006058">
    <property type="entry name" value="2Fe2S_fd_BS"/>
</dbReference>
<dbReference type="InterPro" id="IPR015421">
    <property type="entry name" value="PyrdxlP-dep_Trfase_major"/>
</dbReference>
<dbReference type="CDD" id="cd06185">
    <property type="entry name" value="PDR_like"/>
    <property type="match status" value="1"/>
</dbReference>
<feature type="binding site" evidence="12">
    <location>
        <position position="1242"/>
    </location>
    <ligand>
        <name>substrate</name>
    </ligand>
</feature>
<keyword evidence="19" id="KW-1185">Reference proteome</keyword>
<dbReference type="GO" id="GO:0030151">
    <property type="term" value="F:molybdenum ion binding"/>
    <property type="evidence" value="ECO:0007669"/>
    <property type="project" value="InterPro"/>
</dbReference>
<dbReference type="EMBL" id="VYYT01000267">
    <property type="protein sequence ID" value="KAK2751281.1"/>
    <property type="molecule type" value="Genomic_DNA"/>
</dbReference>
<feature type="binding site" evidence="12">
    <location>
        <position position="1165"/>
    </location>
    <ligand>
        <name>a divalent metal cation</name>
        <dbReference type="ChEBI" id="CHEBI:60240"/>
        <label>2</label>
        <note>catalytic</note>
    </ligand>
</feature>
<dbReference type="InterPro" id="IPR036390">
    <property type="entry name" value="WH_DNA-bd_sf"/>
</dbReference>
<keyword evidence="7" id="KW-0408">Iron</keyword>
<dbReference type="InterPro" id="IPR004839">
    <property type="entry name" value="Aminotransferase_I/II_large"/>
</dbReference>
<dbReference type="PROSITE" id="PS51384">
    <property type="entry name" value="FAD_FR"/>
    <property type="match status" value="1"/>
</dbReference>
<dbReference type="PANTHER" id="PTHR45777:SF1">
    <property type="entry name" value="METHIONINE AMINOPEPTIDASE 2-2"/>
    <property type="match status" value="1"/>
</dbReference>
<gene>
    <name evidence="18" type="ORF">CKAH01_06467</name>
</gene>
<feature type="binding site" evidence="12">
    <location>
        <position position="1133"/>
    </location>
    <ligand>
        <name>substrate</name>
    </ligand>
</feature>
<feature type="domain" description="2Fe-2S ferredoxin-type" evidence="15">
    <location>
        <begin position="476"/>
        <end position="567"/>
    </location>
</feature>
<dbReference type="InterPro" id="IPR036010">
    <property type="entry name" value="2Fe-2S_ferredoxin-like_sf"/>
</dbReference>
<evidence type="ECO:0000256" key="9">
    <source>
        <dbReference type="ARBA" id="ARBA00022801"/>
    </source>
</evidence>
<feature type="binding site" evidence="12">
    <location>
        <position position="1234"/>
    </location>
    <ligand>
        <name>a divalent metal cation</name>
        <dbReference type="ChEBI" id="CHEBI:60240"/>
        <label>2</label>
        <note>catalytic</note>
    </ligand>
</feature>
<evidence type="ECO:0000256" key="1">
    <source>
        <dbReference type="ARBA" id="ARBA00000294"/>
    </source>
</evidence>
<dbReference type="SUPFAM" id="SSF54292">
    <property type="entry name" value="2Fe-2S ferredoxin-like"/>
    <property type="match status" value="1"/>
</dbReference>
<keyword evidence="11" id="KW-0411">Iron-sulfur</keyword>
<dbReference type="InterPro" id="IPR012675">
    <property type="entry name" value="Beta-grasp_dom_sf"/>
</dbReference>
<dbReference type="PRINTS" id="PR00599">
    <property type="entry name" value="MAPEPTIDASE"/>
</dbReference>
<evidence type="ECO:0000256" key="3">
    <source>
        <dbReference type="ARBA" id="ARBA00007441"/>
    </source>
</evidence>
<comment type="function">
    <text evidence="12 13">Cotranslationally removes the N-terminal methionine from nascent proteins. The N-terminal methionine is often cleaved when the second residue in the primary sequence is small and uncharged (Met-Ala-, Cys, Gly, Pro, Ser, Thr, or Val).</text>
</comment>
<evidence type="ECO:0000256" key="12">
    <source>
        <dbReference type="HAMAP-Rule" id="MF_03175"/>
    </source>
</evidence>
<dbReference type="PROSITE" id="PS51340">
    <property type="entry name" value="MOSC"/>
    <property type="match status" value="1"/>
</dbReference>
<dbReference type="SUPFAM" id="SSF52343">
    <property type="entry name" value="Ferredoxin reductase-like, C-terminal NADP-linked domain"/>
    <property type="match status" value="1"/>
</dbReference>
<dbReference type="Gene3D" id="3.40.640.10">
    <property type="entry name" value="Type I PLP-dependent aspartate aminotransferase-like (Major domain)"/>
    <property type="match status" value="1"/>
</dbReference>
<evidence type="ECO:0000256" key="14">
    <source>
        <dbReference type="SAM" id="MobiDB-lite"/>
    </source>
</evidence>
<keyword evidence="8 12" id="KW-0479">Metal-binding</keyword>
<dbReference type="Gene3D" id="3.90.230.10">
    <property type="entry name" value="Creatinase/methionine aminopeptidase superfamily"/>
    <property type="match status" value="1"/>
</dbReference>
<sequence>MPKSTRNISKETVTELFDAPNPKPGKVLHIRSGKAKTLGAEPSGIFKEVQPGRVFVNEHGIGGDQHVHPPHWSTDRALHQYTSEHYANWRGEDECPQPALFDYGAFGENIVGTNMDEENVCVGDVYRIGRDVVVEVSEPRSPCYKLNLRFEWGRALKRVTRTARTGWNFRVRTPGYVCAGDEMQLVQRPHPRWSILNVKSVIQGKHVALPLVAELCSLGVVTSAVRDLAQNRLQSTPKVYEVVEIRHITSRVKQFTFQLREPFVIESPGFKDFAFVQIEFGAGEERYSRPYSITSGDMNQFSLGVAREDHSRGGSRYLHTKLRVGDRVTMTPGGVPKAVEDEQKCMKEGLADRRLVIIGGIGVTAFLPKIAHWEKENVDYEVHYAARSHSEAAFLDRFPEEKTTLYAKSEGKRMDLNTLIPGPNKDGKHTTRIYCCGPAGLMDAAQRRAQDLGYPDRMLHFKSFGADAAGTKGDPFTVEVNEPESRRKETLDVPSDTTLLTVLREAGFDVTFSCERGGCGACKVTLCEGKVDHKGTALYLEEKKSNMLSCLIIQLNIMRTVEEFKIDQWSTSQTCGSFTAAPSINELKKLSTNPDLEILNPDLKLSYGNHDGKDKLRDSIAALHSSDDKKLTRDNVIITPGSIMANYMLLETICGPGDHVVCQYPTYGQLYLIPKLNGVEVSLWKMDDSNAWLPRIEELEQLIRPNTKAIILNNPNNPTGAVLNKETLLRIIEIAKKADITVFSDEVFSPLFFTNAKPPSIVSLGYANTVATGSLSKAFALPGIRLGWIITENAELVKAINMKRAYTTIAVSQIDGGIASFALDPAVTPALMQRNIQLCCEGLDLIEGLVKRNEDRVKWVKPEAAGTAFIRVLDGQAAPVDDVDFCTKLAETASVCLIPGGFCFGEGTEGDFKGYMRIILGNPELLRQGLPALERFINGPISSSPSSTGGEPRGAHLSRDGDGSLGDGGDDDDDDDEATAVIGSTDNGKKKRKRKPKKKNKKKAAATVQSSPPRVPLSELFIAGEYPAGEYLDYAQDFNTSRVTAEELRYLDRYHLDDPTLLNDYRKAAEVHRQVRYWVQDTVKPGQTLTEIATGIEDGVRALLGNQAIEPGDRLKAGMGFPTGLSVNSCVAHYTPNPGQQDIVLKHEDVMKVDYGVQVNGWIVDSAFTMSFDPVYDDLLAAVKDATNTGIRTAGIDVRICDVSAAIQETMESYEVTIAGKTYPIKPVRNICAHDIKHYRIHGSKPIPFIKNDDETKMEEGEIFAIETFGSTGRGKTSDDVGVYGYGLRDDAPKHVNLPFASANKLYKVIREQFGTLVFCRRYLERLGVERYLAGLNCLVKEGILESYPPLVDIKGSYSAQFEHTILLREERKEVISRGTDY</sequence>
<dbReference type="InterPro" id="IPR001041">
    <property type="entry name" value="2Fe-2S_ferredoxin-type"/>
</dbReference>
<feature type="compositionally biased region" description="Basic residues" evidence="14">
    <location>
        <begin position="989"/>
        <end position="1004"/>
    </location>
</feature>
<dbReference type="InterPro" id="IPR050247">
    <property type="entry name" value="Met_Aminopeptidase_Type2"/>
</dbReference>
<dbReference type="CDD" id="cd01088">
    <property type="entry name" value="MetAP2"/>
    <property type="match status" value="1"/>
</dbReference>
<comment type="subcellular location">
    <subcellularLocation>
        <location evidence="12">Cytoplasm</location>
    </subcellularLocation>
</comment>
<feature type="compositionally biased region" description="Low complexity" evidence="14">
    <location>
        <begin position="939"/>
        <end position="950"/>
    </location>
</feature>
<dbReference type="InterPro" id="IPR015422">
    <property type="entry name" value="PyrdxlP-dep_Trfase_small"/>
</dbReference>
<keyword evidence="7" id="KW-0001">2Fe-2S</keyword>
<feature type="domain" description="FAD-binding FR-type" evidence="17">
    <location>
        <begin position="235"/>
        <end position="341"/>
    </location>
</feature>
<dbReference type="NCBIfam" id="TIGR00501">
    <property type="entry name" value="met_pdase_II"/>
    <property type="match status" value="1"/>
</dbReference>
<dbReference type="InterPro" id="IPR002468">
    <property type="entry name" value="Pept_M24A_MAP2"/>
</dbReference>
<evidence type="ECO:0000256" key="8">
    <source>
        <dbReference type="ARBA" id="ARBA00022723"/>
    </source>
</evidence>
<dbReference type="Pfam" id="PF00155">
    <property type="entry name" value="Aminotran_1_2"/>
    <property type="match status" value="1"/>
</dbReference>
<dbReference type="CDD" id="cd00207">
    <property type="entry name" value="fer2"/>
    <property type="match status" value="1"/>
</dbReference>
<evidence type="ECO:0000256" key="6">
    <source>
        <dbReference type="ARBA" id="ARBA00022670"/>
    </source>
</evidence>
<dbReference type="PANTHER" id="PTHR45777">
    <property type="entry name" value="METHIONINE AMINOPEPTIDASE 2"/>
    <property type="match status" value="1"/>
</dbReference>
<feature type="binding site" evidence="12">
    <location>
        <position position="1363"/>
    </location>
    <ligand>
        <name>a divalent metal cation</name>
        <dbReference type="ChEBI" id="CHEBI:60240"/>
        <label>2</label>
        <note>catalytic</note>
    </ligand>
</feature>
<proteinExistence type="inferred from homology"/>
<dbReference type="InterPro" id="IPR000994">
    <property type="entry name" value="Pept_M24"/>
</dbReference>
<dbReference type="GO" id="GO:0070006">
    <property type="term" value="F:metalloaminopeptidase activity"/>
    <property type="evidence" value="ECO:0007669"/>
    <property type="project" value="UniProtKB-UniRule"/>
</dbReference>
<feature type="binding site" evidence="12">
    <location>
        <position position="1154"/>
    </location>
    <ligand>
        <name>a divalent metal cation</name>
        <dbReference type="ChEBI" id="CHEBI:60240"/>
        <label>1</label>
    </ligand>
</feature>
<dbReference type="Pfam" id="PF00557">
    <property type="entry name" value="Peptidase_M24"/>
    <property type="match status" value="1"/>
</dbReference>
<dbReference type="SUPFAM" id="SSF46785">
    <property type="entry name" value="Winged helix' DNA-binding domain"/>
    <property type="match status" value="1"/>
</dbReference>
<dbReference type="PROSITE" id="PS00105">
    <property type="entry name" value="AA_TRANSFER_CLASS_1"/>
    <property type="match status" value="1"/>
</dbReference>
<dbReference type="InterPro" id="IPR004838">
    <property type="entry name" value="NHTrfase_class1_PyrdxlP-BS"/>
</dbReference>
<dbReference type="SUPFAM" id="SSF63380">
    <property type="entry name" value="Riboflavin synthase domain-like"/>
    <property type="match status" value="1"/>
</dbReference>
<dbReference type="Proteomes" id="UP001281614">
    <property type="component" value="Unassembled WGS sequence"/>
</dbReference>
<dbReference type="Gene3D" id="3.10.20.30">
    <property type="match status" value="1"/>
</dbReference>
<organism evidence="18 19">
    <name type="scientific">Colletotrichum kahawae</name>
    <name type="common">Coffee berry disease fungus</name>
    <dbReference type="NCBI Taxonomy" id="34407"/>
    <lineage>
        <taxon>Eukaryota</taxon>
        <taxon>Fungi</taxon>
        <taxon>Dikarya</taxon>
        <taxon>Ascomycota</taxon>
        <taxon>Pezizomycotina</taxon>
        <taxon>Sordariomycetes</taxon>
        <taxon>Hypocreomycetidae</taxon>
        <taxon>Glomerellales</taxon>
        <taxon>Glomerellaceae</taxon>
        <taxon>Colletotrichum</taxon>
        <taxon>Colletotrichum gloeosporioides species complex</taxon>
    </lineage>
</organism>
<protein>
    <recommendedName>
        <fullName evidence="12">Methionine aminopeptidase 2</fullName>
        <shortName evidence="12">MAP 2</shortName>
        <shortName evidence="12">MetAP 2</shortName>
        <ecNumber evidence="12">3.4.11.18</ecNumber>
    </recommendedName>
    <alternativeName>
        <fullName evidence="12">Peptidase M</fullName>
    </alternativeName>
</protein>
<dbReference type="InterPro" id="IPR011037">
    <property type="entry name" value="Pyrv_Knase-like_insert_dom_sf"/>
</dbReference>
<dbReference type="GO" id="GO:0016491">
    <property type="term" value="F:oxidoreductase activity"/>
    <property type="evidence" value="ECO:0007669"/>
    <property type="project" value="InterPro"/>
</dbReference>
<evidence type="ECO:0000256" key="4">
    <source>
        <dbReference type="ARBA" id="ARBA00022438"/>
    </source>
</evidence>
<evidence type="ECO:0000256" key="7">
    <source>
        <dbReference type="ARBA" id="ARBA00022714"/>
    </source>
</evidence>
<feature type="region of interest" description="Disordered" evidence="14">
    <location>
        <begin position="937"/>
        <end position="1011"/>
    </location>
</feature>
<keyword evidence="4 12" id="KW-0031">Aminopeptidase</keyword>
<evidence type="ECO:0000259" key="17">
    <source>
        <dbReference type="PROSITE" id="PS51384"/>
    </source>
</evidence>
<name>A0AAD9YAB4_COLKA</name>
<evidence type="ECO:0000259" key="16">
    <source>
        <dbReference type="PROSITE" id="PS51340"/>
    </source>
</evidence>
<evidence type="ECO:0000256" key="11">
    <source>
        <dbReference type="ARBA" id="ARBA00023014"/>
    </source>
</evidence>
<accession>A0AAD9YAB4</accession>
<dbReference type="PROSITE" id="PS01202">
    <property type="entry name" value="MAP_2"/>
    <property type="match status" value="1"/>
</dbReference>
<dbReference type="Gene3D" id="2.40.33.20">
    <property type="entry name" value="PK beta-barrel domain-like"/>
    <property type="match status" value="1"/>
</dbReference>
<evidence type="ECO:0000256" key="2">
    <source>
        <dbReference type="ARBA" id="ARBA00001954"/>
    </source>
</evidence>
<dbReference type="InterPro" id="IPR036388">
    <property type="entry name" value="WH-like_DNA-bd_sf"/>
</dbReference>
<feature type="compositionally biased region" description="Basic and acidic residues" evidence="14">
    <location>
        <begin position="953"/>
        <end position="962"/>
    </location>
</feature>
<dbReference type="SUPFAM" id="SSF50800">
    <property type="entry name" value="PK beta-barrel domain-like"/>
    <property type="match status" value="1"/>
</dbReference>
<comment type="similarity">
    <text evidence="12">Belongs to the peptidase M24A family. Methionine aminopeptidase eukaryotic type 2 subfamily.</text>
</comment>
<dbReference type="GO" id="GO:0006508">
    <property type="term" value="P:proteolysis"/>
    <property type="evidence" value="ECO:0007669"/>
    <property type="project" value="UniProtKB-KW"/>
</dbReference>
<dbReference type="SUPFAM" id="SSF55920">
    <property type="entry name" value="Creatinase/aminopeptidase"/>
    <property type="match status" value="1"/>
</dbReference>
<keyword evidence="6 12" id="KW-0645">Protease</keyword>
<feature type="binding site" evidence="12">
    <location>
        <position position="1165"/>
    </location>
    <ligand>
        <name>a divalent metal cation</name>
        <dbReference type="ChEBI" id="CHEBI:60240"/>
        <label>1</label>
    </ligand>
</feature>
<feature type="domain" description="MOSC" evidence="16">
    <location>
        <begin position="48"/>
        <end position="186"/>
    </location>
</feature>
<dbReference type="InterPro" id="IPR017927">
    <property type="entry name" value="FAD-bd_FR_type"/>
</dbReference>
<comment type="caution">
    <text evidence="18">The sequence shown here is derived from an EMBL/GenBank/DDBJ whole genome shotgun (WGS) entry which is preliminary data.</text>
</comment>
<feature type="binding site" evidence="12">
    <location>
        <position position="1267"/>
    </location>
    <ligand>
        <name>a divalent metal cation</name>
        <dbReference type="ChEBI" id="CHEBI:60240"/>
        <label>2</label>
        <note>catalytic</note>
    </ligand>
</feature>
<evidence type="ECO:0000313" key="18">
    <source>
        <dbReference type="EMBL" id="KAK2751281.1"/>
    </source>
</evidence>
<dbReference type="InterPro" id="IPR001714">
    <property type="entry name" value="Pept_M24_MAP"/>
</dbReference>
<dbReference type="Pfam" id="PF00111">
    <property type="entry name" value="Fer2"/>
    <property type="match status" value="1"/>
</dbReference>
<evidence type="ECO:0000313" key="19">
    <source>
        <dbReference type="Proteomes" id="UP001281614"/>
    </source>
</evidence>
<reference evidence="18" key="1">
    <citation type="submission" date="2023-02" db="EMBL/GenBank/DDBJ databases">
        <title>Colletotrichum kahawae CIFC_Que2 genome sequencing and assembly.</title>
        <authorList>
            <person name="Baroncelli R."/>
        </authorList>
    </citation>
    <scope>NUCLEOTIDE SEQUENCE</scope>
    <source>
        <strain evidence="18">CIFC_Que2</strain>
    </source>
</reference>
<dbReference type="InterPro" id="IPR036005">
    <property type="entry name" value="Creatinase/aminopeptidase-like"/>
</dbReference>
<dbReference type="Gene3D" id="3.90.1150.10">
    <property type="entry name" value="Aspartate Aminotransferase, domain 1"/>
    <property type="match status" value="1"/>
</dbReference>
<dbReference type="InterPro" id="IPR015424">
    <property type="entry name" value="PyrdxlP-dep_Trfase"/>
</dbReference>
<dbReference type="Gene3D" id="3.40.50.80">
    <property type="entry name" value="Nucleotide-binding domain of ferredoxin-NADP reductase (FNR) module"/>
    <property type="match status" value="1"/>
</dbReference>
<comment type="cofactor">
    <cofactor evidence="12">
        <name>Co(2+)</name>
        <dbReference type="ChEBI" id="CHEBI:48828"/>
    </cofactor>
    <cofactor evidence="12">
        <name>Zn(2+)</name>
        <dbReference type="ChEBI" id="CHEBI:29105"/>
    </cofactor>
    <cofactor evidence="12">
        <name>Mn(2+)</name>
        <dbReference type="ChEBI" id="CHEBI:29035"/>
    </cofactor>
    <cofactor evidence="12">
        <name>Fe(2+)</name>
        <dbReference type="ChEBI" id="CHEBI:29033"/>
    </cofactor>
    <text evidence="12">Binds 2 divalent metal cations per subunit. Has a high-affinity and a low affinity metal-binding site. The true nature of the physiological cofactor is under debate. The enzyme is active with cobalt, zinc, manganese or divalent iron ions. Most likely, methionine aminopeptidases function as mononuclear Fe(2+)-metalloproteases under physiological conditions, and the catalytically relevant metal-binding site has been assigned to the histidine-containing high-affinity site.</text>
</comment>
<keyword evidence="5 12" id="KW-0963">Cytoplasm</keyword>
<dbReference type="PROSITE" id="PS00197">
    <property type="entry name" value="2FE2S_FER_1"/>
    <property type="match status" value="1"/>
</dbReference>
<dbReference type="GO" id="GO:0051537">
    <property type="term" value="F:2 iron, 2 sulfur cluster binding"/>
    <property type="evidence" value="ECO:0007669"/>
    <property type="project" value="UniProtKB-KW"/>
</dbReference>
<evidence type="ECO:0000256" key="13">
    <source>
        <dbReference type="RuleBase" id="RU003653"/>
    </source>
</evidence>
<evidence type="ECO:0000259" key="15">
    <source>
        <dbReference type="PROSITE" id="PS51085"/>
    </source>
</evidence>
<dbReference type="GO" id="GO:0030170">
    <property type="term" value="F:pyridoxal phosphate binding"/>
    <property type="evidence" value="ECO:0007669"/>
    <property type="project" value="InterPro"/>
</dbReference>
<keyword evidence="9 12" id="KW-0378">Hydrolase</keyword>
<feature type="binding site" evidence="12">
    <location>
        <position position="1363"/>
    </location>
    <ligand>
        <name>a divalent metal cation</name>
        <dbReference type="ChEBI" id="CHEBI:60240"/>
        <label>1</label>
    </ligand>
</feature>
<dbReference type="PROSITE" id="PS51085">
    <property type="entry name" value="2FE2S_FER_2"/>
    <property type="match status" value="1"/>
</dbReference>
<dbReference type="HAMAP" id="MF_03175">
    <property type="entry name" value="MetAP_2_euk"/>
    <property type="match status" value="1"/>
</dbReference>
<evidence type="ECO:0000256" key="10">
    <source>
        <dbReference type="ARBA" id="ARBA00022898"/>
    </source>
</evidence>